<dbReference type="PANTHER" id="PTHR12993">
    <property type="entry name" value="N-ACETYLGLUCOSAMINYL-PHOSPHATIDYLINOSITOL DE-N-ACETYLASE-RELATED"/>
    <property type="match status" value="1"/>
</dbReference>
<gene>
    <name evidence="3" type="ORF">NLJ89_g2329</name>
</gene>
<comment type="similarity">
    <text evidence="1">Belongs to the PIGL family.</text>
</comment>
<dbReference type="EC" id="3.5.1.89" evidence="2"/>
<dbReference type="Pfam" id="PF02585">
    <property type="entry name" value="PIG-L"/>
    <property type="match status" value="1"/>
</dbReference>
<dbReference type="Proteomes" id="UP001148786">
    <property type="component" value="Unassembled WGS sequence"/>
</dbReference>
<dbReference type="EMBL" id="JANKHO010000140">
    <property type="protein sequence ID" value="KAJ3514534.1"/>
    <property type="molecule type" value="Genomic_DNA"/>
</dbReference>
<evidence type="ECO:0000256" key="1">
    <source>
        <dbReference type="ARBA" id="ARBA00006066"/>
    </source>
</evidence>
<dbReference type="GO" id="GO:0005783">
    <property type="term" value="C:endoplasmic reticulum"/>
    <property type="evidence" value="ECO:0007669"/>
    <property type="project" value="TreeGrafter"/>
</dbReference>
<evidence type="ECO:0000256" key="2">
    <source>
        <dbReference type="ARBA" id="ARBA00012176"/>
    </source>
</evidence>
<organism evidence="3 4">
    <name type="scientific">Agrocybe chaxingu</name>
    <dbReference type="NCBI Taxonomy" id="84603"/>
    <lineage>
        <taxon>Eukaryota</taxon>
        <taxon>Fungi</taxon>
        <taxon>Dikarya</taxon>
        <taxon>Basidiomycota</taxon>
        <taxon>Agaricomycotina</taxon>
        <taxon>Agaricomycetes</taxon>
        <taxon>Agaricomycetidae</taxon>
        <taxon>Agaricales</taxon>
        <taxon>Agaricineae</taxon>
        <taxon>Strophariaceae</taxon>
        <taxon>Agrocybe</taxon>
    </lineage>
</organism>
<dbReference type="InterPro" id="IPR024078">
    <property type="entry name" value="LmbE-like_dom_sf"/>
</dbReference>
<reference evidence="3" key="1">
    <citation type="submission" date="2022-07" db="EMBL/GenBank/DDBJ databases">
        <title>Genome Sequence of Agrocybe chaxingu.</title>
        <authorList>
            <person name="Buettner E."/>
        </authorList>
    </citation>
    <scope>NUCLEOTIDE SEQUENCE</scope>
    <source>
        <strain evidence="3">MP-N11</strain>
    </source>
</reference>
<evidence type="ECO:0000313" key="3">
    <source>
        <dbReference type="EMBL" id="KAJ3514534.1"/>
    </source>
</evidence>
<proteinExistence type="inferred from homology"/>
<dbReference type="SUPFAM" id="SSF102588">
    <property type="entry name" value="LmbE-like"/>
    <property type="match status" value="1"/>
</dbReference>
<dbReference type="PANTHER" id="PTHR12993:SF11">
    <property type="entry name" value="N-ACETYLGLUCOSAMINYL-PHOSPHATIDYLINOSITOL DE-N-ACETYLASE"/>
    <property type="match status" value="1"/>
</dbReference>
<sequence>MKVQLSMLPPAAVFVLVVSAIIGTLIHPLDSNGLFLTQKREEWPVQAKNILLVTAHPDDEVLFFAPTILSLSRKAANGSATFYHLCLSYGNAEGLGETRKRELGYSLDILGVPLQKRWAVNHPSSHSYQNSQRNVVEIPCAVIHTRLGALVTKYVSIVALILGKADVFAYRAMQRLENLIILVLSNWYPEILTSAIPRSPDADAMPVFISGYKEYLTSLLAMQAHSSQLVWYRWLYLLFSRYMWANAWVEVQSQA</sequence>
<keyword evidence="4" id="KW-1185">Reference proteome</keyword>
<accession>A0A9W8KB90</accession>
<comment type="caution">
    <text evidence="3">The sequence shown here is derived from an EMBL/GenBank/DDBJ whole genome shotgun (WGS) entry which is preliminary data.</text>
</comment>
<protein>
    <recommendedName>
        <fullName evidence="2">N-acetylglucosaminylphosphatidylinositol deacetylase</fullName>
        <ecNumber evidence="2">3.5.1.89</ecNumber>
    </recommendedName>
</protein>
<name>A0A9W8KB90_9AGAR</name>
<dbReference type="InterPro" id="IPR003737">
    <property type="entry name" value="GlcNAc_PI_deacetylase-related"/>
</dbReference>
<dbReference type="GO" id="GO:0000225">
    <property type="term" value="F:N-acetylglucosaminylphosphatidylinositol deacetylase activity"/>
    <property type="evidence" value="ECO:0007669"/>
    <property type="project" value="UniProtKB-EC"/>
</dbReference>
<dbReference type="AlphaFoldDB" id="A0A9W8KB90"/>
<dbReference type="Gene3D" id="3.40.50.10320">
    <property type="entry name" value="LmbE-like"/>
    <property type="match status" value="1"/>
</dbReference>
<dbReference type="OrthoDB" id="440160at2759"/>
<evidence type="ECO:0000313" key="4">
    <source>
        <dbReference type="Proteomes" id="UP001148786"/>
    </source>
</evidence>